<reference evidence="1" key="1">
    <citation type="journal article" date="2014" name="Front. Microbiol.">
        <title>High frequency of phylogenetically diverse reductive dehalogenase-homologous genes in deep subseafloor sedimentary metagenomes.</title>
        <authorList>
            <person name="Kawai M."/>
            <person name="Futagami T."/>
            <person name="Toyoda A."/>
            <person name="Takaki Y."/>
            <person name="Nishi S."/>
            <person name="Hori S."/>
            <person name="Arai W."/>
            <person name="Tsubouchi T."/>
            <person name="Morono Y."/>
            <person name="Uchiyama I."/>
            <person name="Ito T."/>
            <person name="Fujiyama A."/>
            <person name="Inagaki F."/>
            <person name="Takami H."/>
        </authorList>
    </citation>
    <scope>NUCLEOTIDE SEQUENCE</scope>
    <source>
        <strain evidence="1">Expedition CK06-06</strain>
    </source>
</reference>
<protein>
    <submittedName>
        <fullName evidence="1">Uncharacterized protein</fullName>
    </submittedName>
</protein>
<name>X1CKQ1_9ZZZZ</name>
<sequence length="60" mass="6944">YNCPVCGVEPEWDAWDTCVPQVPVLHALVCGNGGHQLRTTYFKDKKDSIIQWNQLVLDWR</sequence>
<gene>
    <name evidence="1" type="ORF">S01H4_38704</name>
</gene>
<comment type="caution">
    <text evidence="1">The sequence shown here is derived from an EMBL/GenBank/DDBJ whole genome shotgun (WGS) entry which is preliminary data.</text>
</comment>
<proteinExistence type="predicted"/>
<accession>X1CKQ1</accession>
<dbReference type="EMBL" id="BART01020893">
    <property type="protein sequence ID" value="GAG93587.1"/>
    <property type="molecule type" value="Genomic_DNA"/>
</dbReference>
<organism evidence="1">
    <name type="scientific">marine sediment metagenome</name>
    <dbReference type="NCBI Taxonomy" id="412755"/>
    <lineage>
        <taxon>unclassified sequences</taxon>
        <taxon>metagenomes</taxon>
        <taxon>ecological metagenomes</taxon>
    </lineage>
</organism>
<feature type="non-terminal residue" evidence="1">
    <location>
        <position position="1"/>
    </location>
</feature>
<evidence type="ECO:0000313" key="1">
    <source>
        <dbReference type="EMBL" id="GAG93587.1"/>
    </source>
</evidence>
<dbReference type="AlphaFoldDB" id="X1CKQ1"/>